<protein>
    <recommendedName>
        <fullName evidence="1">C2 domain-containing protein</fullName>
    </recommendedName>
</protein>
<dbReference type="Ensembl" id="ENSOMET00000004595.1">
    <property type="protein sequence ID" value="ENSOMEP00000026420.1"/>
    <property type="gene ID" value="ENSOMEG00000008230.1"/>
</dbReference>
<dbReference type="InterPro" id="IPR035892">
    <property type="entry name" value="C2_domain_sf"/>
</dbReference>
<dbReference type="GO" id="GO:0071277">
    <property type="term" value="P:cellular response to calcium ion"/>
    <property type="evidence" value="ECO:0007669"/>
    <property type="project" value="TreeGrafter"/>
</dbReference>
<feature type="domain" description="C2" evidence="1">
    <location>
        <begin position="1"/>
        <end position="114"/>
    </location>
</feature>
<dbReference type="AlphaFoldDB" id="A0A3B3DAL1"/>
<dbReference type="SUPFAM" id="SSF49562">
    <property type="entry name" value="C2 domain (Calcium/lipid-binding domain, CaLB)"/>
    <property type="match status" value="1"/>
</dbReference>
<dbReference type="GO" id="GO:0005544">
    <property type="term" value="F:calcium-dependent phospholipid binding"/>
    <property type="evidence" value="ECO:0007669"/>
    <property type="project" value="InterPro"/>
</dbReference>
<dbReference type="GO" id="GO:0043122">
    <property type="term" value="P:regulation of canonical NF-kappaB signal transduction"/>
    <property type="evidence" value="ECO:0007669"/>
    <property type="project" value="TreeGrafter"/>
</dbReference>
<dbReference type="GO" id="GO:0005886">
    <property type="term" value="C:plasma membrane"/>
    <property type="evidence" value="ECO:0007669"/>
    <property type="project" value="TreeGrafter"/>
</dbReference>
<dbReference type="STRING" id="30732.ENSOMEP00000026420"/>
<dbReference type="PaxDb" id="30732-ENSOMEP00000026420"/>
<accession>A0A3B3DAL1</accession>
<dbReference type="CDD" id="cd04048">
    <property type="entry name" value="C2A_Copine"/>
    <property type="match status" value="1"/>
</dbReference>
<dbReference type="GeneTree" id="ENSGT00940000162210"/>
<dbReference type="GO" id="GO:1903265">
    <property type="term" value="P:positive regulation of tumor necrosis factor-mediated signaling pathway"/>
    <property type="evidence" value="ECO:0007669"/>
    <property type="project" value="TreeGrafter"/>
</dbReference>
<dbReference type="OMA" id="GGHSRFK"/>
<dbReference type="PANTHER" id="PTHR10857">
    <property type="entry name" value="COPINE"/>
    <property type="match status" value="1"/>
</dbReference>
<dbReference type="PROSITE" id="PS50004">
    <property type="entry name" value="C2"/>
    <property type="match status" value="1"/>
</dbReference>
<dbReference type="SMART" id="SM00239">
    <property type="entry name" value="C2"/>
    <property type="match status" value="1"/>
</dbReference>
<dbReference type="FunFam" id="2.60.40.150:FF:000099">
    <property type="entry name" value="Copine 3"/>
    <property type="match status" value="1"/>
</dbReference>
<dbReference type="Gene3D" id="2.60.40.150">
    <property type="entry name" value="C2 domain"/>
    <property type="match status" value="1"/>
</dbReference>
<dbReference type="InterPro" id="IPR045052">
    <property type="entry name" value="Copine"/>
</dbReference>
<evidence type="ECO:0000313" key="3">
    <source>
        <dbReference type="Proteomes" id="UP000261560"/>
    </source>
</evidence>
<proteinExistence type="predicted"/>
<name>A0A3B3DAL1_ORYME</name>
<reference evidence="2" key="2">
    <citation type="submission" date="2025-09" db="UniProtKB">
        <authorList>
            <consortium name="Ensembl"/>
        </authorList>
    </citation>
    <scope>IDENTIFICATION</scope>
</reference>
<organism evidence="2 3">
    <name type="scientific">Oryzias melastigma</name>
    <name type="common">Marine medaka</name>
    <dbReference type="NCBI Taxonomy" id="30732"/>
    <lineage>
        <taxon>Eukaryota</taxon>
        <taxon>Metazoa</taxon>
        <taxon>Chordata</taxon>
        <taxon>Craniata</taxon>
        <taxon>Vertebrata</taxon>
        <taxon>Euteleostomi</taxon>
        <taxon>Actinopterygii</taxon>
        <taxon>Neopterygii</taxon>
        <taxon>Teleostei</taxon>
        <taxon>Neoteleostei</taxon>
        <taxon>Acanthomorphata</taxon>
        <taxon>Ovalentaria</taxon>
        <taxon>Atherinomorphae</taxon>
        <taxon>Beloniformes</taxon>
        <taxon>Adrianichthyidae</taxon>
        <taxon>Oryziinae</taxon>
        <taxon>Oryzias</taxon>
    </lineage>
</organism>
<evidence type="ECO:0000313" key="2">
    <source>
        <dbReference type="Ensembl" id="ENSOMEP00000026420.1"/>
    </source>
</evidence>
<evidence type="ECO:0000259" key="1">
    <source>
        <dbReference type="PROSITE" id="PS50004"/>
    </source>
</evidence>
<dbReference type="InterPro" id="IPR000008">
    <property type="entry name" value="C2_dom"/>
</dbReference>
<dbReference type="Proteomes" id="UP000261560">
    <property type="component" value="Unplaced"/>
</dbReference>
<reference evidence="2" key="1">
    <citation type="submission" date="2025-08" db="UniProtKB">
        <authorList>
            <consortium name="Ensembl"/>
        </authorList>
    </citation>
    <scope>IDENTIFICATION</scope>
</reference>
<dbReference type="PANTHER" id="PTHR10857:SF2">
    <property type="entry name" value="COPINE-1"/>
    <property type="match status" value="1"/>
</dbReference>
<keyword evidence="3" id="KW-1185">Reference proteome</keyword>
<dbReference type="Pfam" id="PF00168">
    <property type="entry name" value="C2"/>
    <property type="match status" value="1"/>
</dbReference>
<sequence length="140" mass="15189">MADCVSKVELTVCCSDLLDKDVGSKSDPVCVLLQSTGGDKWVELGRTERVKNCSSPAFSQRLRLDYHFEAVQNLKLQVYDIDNATSDLGDDDFLGGVELTLGQIVASKTLTRPLQLKKGKPAGKGSITVRLPALRPTLPL</sequence>